<dbReference type="SUPFAM" id="SSF52540">
    <property type="entry name" value="P-loop containing nucleoside triphosphate hydrolases"/>
    <property type="match status" value="1"/>
</dbReference>
<evidence type="ECO:0000256" key="4">
    <source>
        <dbReference type="ARBA" id="ARBA00023054"/>
    </source>
</evidence>
<evidence type="ECO:0000256" key="8">
    <source>
        <dbReference type="SAM" id="MobiDB-lite"/>
    </source>
</evidence>
<feature type="compositionally biased region" description="Polar residues" evidence="8">
    <location>
        <begin position="1"/>
        <end position="11"/>
    </location>
</feature>
<dbReference type="InterPro" id="IPR027417">
    <property type="entry name" value="P-loop_NTPase"/>
</dbReference>
<dbReference type="EMBL" id="OB660038">
    <property type="protein sequence ID" value="CAD7222221.1"/>
    <property type="molecule type" value="Genomic_DNA"/>
</dbReference>
<keyword evidence="6" id="KW-0131">Cell cycle</keyword>
<keyword evidence="5 7" id="KW-0342">GTP-binding</keyword>
<dbReference type="Gene3D" id="3.40.50.300">
    <property type="entry name" value="P-loop containing nucleotide triphosphate hydrolases"/>
    <property type="match status" value="1"/>
</dbReference>
<dbReference type="Pfam" id="PF00735">
    <property type="entry name" value="Septin"/>
    <property type="match status" value="1"/>
</dbReference>
<feature type="compositionally biased region" description="Polar residues" evidence="8">
    <location>
        <begin position="50"/>
        <end position="59"/>
    </location>
</feature>
<gene>
    <name evidence="9" type="ORF">CTOB1V02_LOCUS235</name>
</gene>
<dbReference type="FunFam" id="3.40.50.300:FF:000162">
    <property type="entry name" value="septin-7 isoform X1"/>
    <property type="match status" value="1"/>
</dbReference>
<dbReference type="GO" id="GO:0005525">
    <property type="term" value="F:GTP binding"/>
    <property type="evidence" value="ECO:0007669"/>
    <property type="project" value="UniProtKB-KW"/>
</dbReference>
<dbReference type="GO" id="GO:0032154">
    <property type="term" value="C:cleavage furrow"/>
    <property type="evidence" value="ECO:0007669"/>
    <property type="project" value="UniProtKB-SubCell"/>
</dbReference>
<comment type="subcellular location">
    <subcellularLocation>
        <location evidence="1">Cleavage furrow</location>
    </subcellularLocation>
</comment>
<evidence type="ECO:0000256" key="2">
    <source>
        <dbReference type="ARBA" id="ARBA00022618"/>
    </source>
</evidence>
<accession>A0A7R8W006</accession>
<feature type="compositionally biased region" description="Low complexity" evidence="8">
    <location>
        <begin position="119"/>
        <end position="128"/>
    </location>
</feature>
<feature type="region of interest" description="Disordered" evidence="8">
    <location>
        <begin position="1"/>
        <end position="26"/>
    </location>
</feature>
<protein>
    <submittedName>
        <fullName evidence="9">Uncharacterized protein</fullName>
    </submittedName>
</protein>
<dbReference type="AlphaFoldDB" id="A0A7R8W006"/>
<evidence type="ECO:0000256" key="7">
    <source>
        <dbReference type="RuleBase" id="RU004560"/>
    </source>
</evidence>
<evidence type="ECO:0000313" key="9">
    <source>
        <dbReference type="EMBL" id="CAD7222221.1"/>
    </source>
</evidence>
<proteinExistence type="inferred from homology"/>
<dbReference type="OrthoDB" id="416553at2759"/>
<keyword evidence="2" id="KW-0132">Cell division</keyword>
<evidence type="ECO:0000256" key="5">
    <source>
        <dbReference type="ARBA" id="ARBA00023134"/>
    </source>
</evidence>
<keyword evidence="4" id="KW-0175">Coiled coil</keyword>
<dbReference type="PROSITE" id="PS51719">
    <property type="entry name" value="G_SEPTIN"/>
    <property type="match status" value="1"/>
</dbReference>
<organism evidence="9">
    <name type="scientific">Cyprideis torosa</name>
    <dbReference type="NCBI Taxonomy" id="163714"/>
    <lineage>
        <taxon>Eukaryota</taxon>
        <taxon>Metazoa</taxon>
        <taxon>Ecdysozoa</taxon>
        <taxon>Arthropoda</taxon>
        <taxon>Crustacea</taxon>
        <taxon>Oligostraca</taxon>
        <taxon>Ostracoda</taxon>
        <taxon>Podocopa</taxon>
        <taxon>Podocopida</taxon>
        <taxon>Cytherocopina</taxon>
        <taxon>Cytheroidea</taxon>
        <taxon>Cytherideidae</taxon>
        <taxon>Cyprideis</taxon>
    </lineage>
</organism>
<feature type="region of interest" description="Disordered" evidence="8">
    <location>
        <begin position="40"/>
        <end position="87"/>
    </location>
</feature>
<feature type="region of interest" description="Disordered" evidence="8">
    <location>
        <begin position="112"/>
        <end position="150"/>
    </location>
</feature>
<evidence type="ECO:0000256" key="3">
    <source>
        <dbReference type="ARBA" id="ARBA00022741"/>
    </source>
</evidence>
<dbReference type="InterPro" id="IPR030379">
    <property type="entry name" value="G_SEPTIN_dom"/>
</dbReference>
<evidence type="ECO:0000256" key="1">
    <source>
        <dbReference type="ARBA" id="ARBA00004626"/>
    </source>
</evidence>
<dbReference type="CDD" id="cd01850">
    <property type="entry name" value="CDC_Septin"/>
    <property type="match status" value="1"/>
</dbReference>
<keyword evidence="3 7" id="KW-0547">Nucleotide-binding</keyword>
<comment type="similarity">
    <text evidence="7">Belongs to the TRAFAC class TrmE-Era-EngA-EngB-Septin-like GTPase superfamily. Septin GTPase family.</text>
</comment>
<dbReference type="GO" id="GO:0051301">
    <property type="term" value="P:cell division"/>
    <property type="evidence" value="ECO:0007669"/>
    <property type="project" value="UniProtKB-KW"/>
</dbReference>
<evidence type="ECO:0000256" key="6">
    <source>
        <dbReference type="ARBA" id="ARBA00023306"/>
    </source>
</evidence>
<dbReference type="InterPro" id="IPR016491">
    <property type="entry name" value="Septin"/>
</dbReference>
<sequence length="474" mass="53373">MDTSSTNSASSRFPPDITKSEVSTTASDKKIGVAVSSYAPSYKRKESDNVVRNGTTERPSTFRPVIPTSTFSPGQKNSEDGKPPNKVNEIVNVMNNRREFIVKAVPKDEAKPYDVHLHQNQSQSSASSGADKDKIKKAPPSKPAKPVIEPKPVVKTKVRKEITGYVGFANLPNQVHRKAARKGFEFTVMVIGETGIGKSTLVNSMFMTNIYSVEYPSPSLRVKETVEVETTKVLLTEKGVKLSLTIVDTPGFGDAIDNSNSWQCLSKFVDERYEEYLRQESRVNREPFPDTRVNCCLYFISPNGRRLRPVDVECMKELHDKVNIIPIIAKADTLTPEEVADFKKEIMREIQAHKIRIYDFPPTTLAASGEQPIKDRVPFAIVGANTYHEVDGKRVLGRRYPWGVVDVQNMEHCDFLALRDVLIRTHLIDLKEVTDELHYENFRIRRLGPGTDASLLKSSNLRPERIMDPLLVVW</sequence>
<reference evidence="9" key="1">
    <citation type="submission" date="2020-11" db="EMBL/GenBank/DDBJ databases">
        <authorList>
            <person name="Tran Van P."/>
        </authorList>
    </citation>
    <scope>NUCLEOTIDE SEQUENCE</scope>
</reference>
<dbReference type="GO" id="GO:0005856">
    <property type="term" value="C:cytoskeleton"/>
    <property type="evidence" value="ECO:0007669"/>
    <property type="project" value="UniProtKB-ARBA"/>
</dbReference>
<name>A0A7R8W006_9CRUS</name>
<dbReference type="PANTHER" id="PTHR18884">
    <property type="entry name" value="SEPTIN"/>
    <property type="match status" value="1"/>
</dbReference>
<feature type="compositionally biased region" description="Polar residues" evidence="8">
    <location>
        <begin position="67"/>
        <end position="76"/>
    </location>
</feature>